<gene>
    <name evidence="3" type="ORF">SNOG_11747</name>
</gene>
<evidence type="ECO:0000313" key="4">
    <source>
        <dbReference type="Proteomes" id="UP000001055"/>
    </source>
</evidence>
<dbReference type="GeneID" id="5978893"/>
<dbReference type="PANTHER" id="PTHR40370">
    <property type="entry name" value="EXPRESSED PROTEIN"/>
    <property type="match status" value="1"/>
</dbReference>
<feature type="compositionally biased region" description="Low complexity" evidence="1">
    <location>
        <begin position="403"/>
        <end position="412"/>
    </location>
</feature>
<dbReference type="KEGG" id="pno:SNOG_11747"/>
<feature type="region of interest" description="Disordered" evidence="1">
    <location>
        <begin position="345"/>
        <end position="380"/>
    </location>
</feature>
<dbReference type="eggNOG" id="ENOG502S6FW">
    <property type="taxonomic scope" value="Eukaryota"/>
</dbReference>
<proteinExistence type="predicted"/>
<feature type="region of interest" description="Disordered" evidence="1">
    <location>
        <begin position="429"/>
        <end position="558"/>
    </location>
</feature>
<name>Q0U917_PHANO</name>
<dbReference type="HOGENOM" id="CLU_022947_0_0_1"/>
<evidence type="ECO:0000259" key="2">
    <source>
        <dbReference type="Pfam" id="PF11274"/>
    </source>
</evidence>
<dbReference type="InParanoid" id="Q0U917"/>
<feature type="region of interest" description="Disordered" evidence="1">
    <location>
        <begin position="602"/>
        <end position="625"/>
    </location>
</feature>
<protein>
    <recommendedName>
        <fullName evidence="2">DUF3074 domain-containing protein</fullName>
    </recommendedName>
</protein>
<evidence type="ECO:0000256" key="1">
    <source>
        <dbReference type="SAM" id="MobiDB-lite"/>
    </source>
</evidence>
<feature type="compositionally biased region" description="Polar residues" evidence="1">
    <location>
        <begin position="352"/>
        <end position="362"/>
    </location>
</feature>
<sequence>MSELHDALACLRPKEFSDVPIDNLKSFLPEILANAELIANSVPPPPNGTPYEAAQRTRTDSRPAANAADLTISQVRRPPPAKAHEALQKSWGKPVKLGAKETATGMSVYKMAGHDRHGAWFARSSVHEGLGFTKWKECMQKEFPESLEVQGGPGEGNVRGIGGDQRLEQMNVDGIGKLEVYQLSAQFPGPTSPREFITLLITSETCLTDASKVGNAVPRHYMVVSIPVSHPDAPPRNGMVRGYYESIEMISEIPLAGAEDPESNPVQWTMVTRSDPGGGIPRFMVERNVPSSIVQDAVKFLDWACAKTDVNGEEIADKDGASSALRVQESEQERRRSIADLNGIGAGVGTSIVDQPSISTKRASMRAESETSAPPAEGWIASIRDTVGGYVPDALNPLQRTTSSSSSSSSSSIESFASAEQFNTAMEGGLPVTDDIATPSTISQPELPVIDDSPHGRKLQEIEDKKKQMRERLDQAQEKQAKDLATENNKTQKEIEKAAEKHTRERKKHEDKFEKEIRKLEERREKETKKLLARQQKEADKNHLLKAQRERDENKQRGDILEQENKLLKEQIGELQRENTALVARLGKTELGKDILKAVKQEDLTGRPRASSSSSRKSAKSAKSRGETLSISAMSYISTSDLYPRKILVLKVVSPANYSPKGVLSWHMTC</sequence>
<dbReference type="AlphaFoldDB" id="Q0U917"/>
<feature type="compositionally biased region" description="Basic and acidic residues" evidence="1">
    <location>
        <begin position="452"/>
        <end position="558"/>
    </location>
</feature>
<dbReference type="EMBL" id="CH445344">
    <property type="protein sequence ID" value="EAT80791.2"/>
    <property type="molecule type" value="Genomic_DNA"/>
</dbReference>
<dbReference type="Gene3D" id="3.30.530.20">
    <property type="match status" value="1"/>
</dbReference>
<reference evidence="4" key="1">
    <citation type="journal article" date="2007" name="Plant Cell">
        <title>Dothideomycete-plant interactions illuminated by genome sequencing and EST analysis of the wheat pathogen Stagonospora nodorum.</title>
        <authorList>
            <person name="Hane J.K."/>
            <person name="Lowe R.G."/>
            <person name="Solomon P.S."/>
            <person name="Tan K.C."/>
            <person name="Schoch C.L."/>
            <person name="Spatafora J.W."/>
            <person name="Crous P.W."/>
            <person name="Kodira C."/>
            <person name="Birren B.W."/>
            <person name="Galagan J.E."/>
            <person name="Torriani S.F."/>
            <person name="McDonald B.A."/>
            <person name="Oliver R.P."/>
        </authorList>
    </citation>
    <scope>NUCLEOTIDE SEQUENCE [LARGE SCALE GENOMIC DNA]</scope>
    <source>
        <strain evidence="4">SN15 / ATCC MYA-4574 / FGSC 10173</strain>
    </source>
</reference>
<feature type="domain" description="DUF3074" evidence="2">
    <location>
        <begin position="120"/>
        <end position="304"/>
    </location>
</feature>
<dbReference type="RefSeq" id="XP_001801985.1">
    <property type="nucleotide sequence ID" value="XM_001801933.1"/>
</dbReference>
<dbReference type="InterPro" id="IPR023393">
    <property type="entry name" value="START-like_dom_sf"/>
</dbReference>
<dbReference type="PANTHER" id="PTHR40370:SF1">
    <property type="entry name" value="DUF3074 DOMAIN-CONTAINING PROTEIN"/>
    <property type="match status" value="1"/>
</dbReference>
<organism evidence="3 4">
    <name type="scientific">Phaeosphaeria nodorum (strain SN15 / ATCC MYA-4574 / FGSC 10173)</name>
    <name type="common">Glume blotch fungus</name>
    <name type="synonym">Parastagonospora nodorum</name>
    <dbReference type="NCBI Taxonomy" id="321614"/>
    <lineage>
        <taxon>Eukaryota</taxon>
        <taxon>Fungi</taxon>
        <taxon>Dikarya</taxon>
        <taxon>Ascomycota</taxon>
        <taxon>Pezizomycotina</taxon>
        <taxon>Dothideomycetes</taxon>
        <taxon>Pleosporomycetidae</taxon>
        <taxon>Pleosporales</taxon>
        <taxon>Pleosporineae</taxon>
        <taxon>Phaeosphaeriaceae</taxon>
        <taxon>Parastagonospora</taxon>
    </lineage>
</organism>
<dbReference type="InterPro" id="IPR024500">
    <property type="entry name" value="DUF3074"/>
</dbReference>
<dbReference type="CDD" id="cd08864">
    <property type="entry name" value="SRPBCC_DUF3074"/>
    <property type="match status" value="1"/>
</dbReference>
<dbReference type="Proteomes" id="UP000001055">
    <property type="component" value="Unassembled WGS sequence"/>
</dbReference>
<dbReference type="Pfam" id="PF11274">
    <property type="entry name" value="DUF3074"/>
    <property type="match status" value="1"/>
</dbReference>
<feature type="region of interest" description="Disordered" evidence="1">
    <location>
        <begin position="394"/>
        <end position="415"/>
    </location>
</feature>
<dbReference type="SUPFAM" id="SSF55961">
    <property type="entry name" value="Bet v1-like"/>
    <property type="match status" value="1"/>
</dbReference>
<accession>Q0U917</accession>
<evidence type="ECO:0000313" key="3">
    <source>
        <dbReference type="EMBL" id="EAT80791.2"/>
    </source>
</evidence>
<feature type="region of interest" description="Disordered" evidence="1">
    <location>
        <begin position="39"/>
        <end position="89"/>
    </location>
</feature>
<dbReference type="VEuPathDB" id="FungiDB:JI435_117470"/>